<gene>
    <name evidence="1" type="ORF">K6L26_30420</name>
</gene>
<geneLocation type="plasmid" evidence="1 2">
    <name>unnamed1</name>
</geneLocation>
<organism evidence="1 2">
    <name type="scientific">Mycolicibacterium farcinogenes</name>
    <name type="common">Mycobacterium farcinogenes</name>
    <dbReference type="NCBI Taxonomy" id="1802"/>
    <lineage>
        <taxon>Bacteria</taxon>
        <taxon>Bacillati</taxon>
        <taxon>Actinomycetota</taxon>
        <taxon>Actinomycetes</taxon>
        <taxon>Mycobacteriales</taxon>
        <taxon>Mycobacteriaceae</taxon>
        <taxon>Mycolicibacterium</taxon>
    </lineage>
</organism>
<keyword evidence="1" id="KW-0614">Plasmid</keyword>
<name>A0ACD1FR33_MYCFR</name>
<protein>
    <submittedName>
        <fullName evidence="1">Uncharacterized protein</fullName>
    </submittedName>
</protein>
<dbReference type="EMBL" id="CP081674">
    <property type="protein sequence ID" value="QZH69450.1"/>
    <property type="molecule type" value="Genomic_DNA"/>
</dbReference>
<evidence type="ECO:0000313" key="2">
    <source>
        <dbReference type="Proteomes" id="UP000825598"/>
    </source>
</evidence>
<evidence type="ECO:0000313" key="1">
    <source>
        <dbReference type="EMBL" id="QZH69450.1"/>
    </source>
</evidence>
<proteinExistence type="predicted"/>
<keyword evidence="2" id="KW-1185">Reference proteome</keyword>
<sequence length="134" mass="13802">MTIVTEYGIVPTLLLVGVALINLAPGAACFLPAPRLASAYGLSDLSQADRDLVSLLRHRAVMLGIVGGVLLAAVVLGAELLLPMAAAAVSMISFVLLVLPISDLHVRLRRVAAVDLVGIFMLGVAVIMMAFAGG</sequence>
<dbReference type="Proteomes" id="UP000825598">
    <property type="component" value="Plasmid unnamed1"/>
</dbReference>
<accession>A0ACD1FR33</accession>
<reference evidence="1" key="1">
    <citation type="submission" date="2021-07" db="EMBL/GenBank/DDBJ databases">
        <title>Complete Genome Sequences of Mycobacterium farcinogenes Isolated from Clinical Specimens from Patients in Thailand.</title>
        <authorList>
            <person name="Sodsai P."/>
        </authorList>
    </citation>
    <scope>NUCLEOTIDE SEQUENCE</scope>
    <source>
        <strain evidence="1">BKK/CU-MFGFA-001</strain>
    </source>
</reference>